<dbReference type="InterPro" id="IPR027417">
    <property type="entry name" value="P-loop_NTPase"/>
</dbReference>
<protein>
    <recommendedName>
        <fullName evidence="4">P-loop containing nucleoside triphosphate hydrolase protein</fullName>
    </recommendedName>
</protein>
<evidence type="ECO:0000313" key="3">
    <source>
        <dbReference type="Proteomes" id="UP000799772"/>
    </source>
</evidence>
<dbReference type="PANTHER" id="PTHR36978:SF3">
    <property type="entry name" value="P-LOOP CONTAINING NUCLEOSIDE TRIPHOSPHATE HYDROLASE PROTEIN"/>
    <property type="match status" value="1"/>
</dbReference>
<dbReference type="PANTHER" id="PTHR36978">
    <property type="entry name" value="P-LOOP CONTAINING NUCLEOTIDE TRIPHOSPHATE HYDROLASE"/>
    <property type="match status" value="1"/>
</dbReference>
<evidence type="ECO:0008006" key="4">
    <source>
        <dbReference type="Google" id="ProtNLM"/>
    </source>
</evidence>
<dbReference type="Gene3D" id="3.40.50.300">
    <property type="entry name" value="P-loop containing nucleotide triphosphate hydrolases"/>
    <property type="match status" value="1"/>
</dbReference>
<dbReference type="OrthoDB" id="408152at2759"/>
<keyword evidence="3" id="KW-1185">Reference proteome</keyword>
<proteinExistence type="predicted"/>
<keyword evidence="1" id="KW-0472">Membrane</keyword>
<comment type="caution">
    <text evidence="2">The sequence shown here is derived from an EMBL/GenBank/DDBJ whole genome shotgun (WGS) entry which is preliminary data.</text>
</comment>
<accession>A0A9P4I6A5</accession>
<dbReference type="SUPFAM" id="SSF52540">
    <property type="entry name" value="P-loop containing nucleoside triphosphate hydrolases"/>
    <property type="match status" value="1"/>
</dbReference>
<dbReference type="Proteomes" id="UP000799772">
    <property type="component" value="Unassembled WGS sequence"/>
</dbReference>
<evidence type="ECO:0000256" key="1">
    <source>
        <dbReference type="SAM" id="Phobius"/>
    </source>
</evidence>
<name>A0A9P4I6A5_9PEZI</name>
<sequence>MSSSAIRPVEMQVIGAGIGRTGTTSLSAALEILGISPTYNWAALEASSDYAIDFWVRQLNIKRSGKYQASDGICRNATVWDEILRDYAAIADAPGNEFATDLAHAYPNAKVILTVRDSPEAWLASWNKTIYAQQLTWRDSWSMRVMRAIDEFTGRESKTDRIMLAWYNDFQEHVHKNVPADRLLEYNVKEGWEPLCHFLGKEIPDVAFPHVNDAAAFHDGTENAMRKQQERLQWLVLGTCLFIVAPGALMLGSLTRFLGTALHLAMLSS</sequence>
<keyword evidence="1" id="KW-0812">Transmembrane</keyword>
<evidence type="ECO:0000313" key="2">
    <source>
        <dbReference type="EMBL" id="KAF2095780.1"/>
    </source>
</evidence>
<organism evidence="2 3">
    <name type="scientific">Rhizodiscina lignyota</name>
    <dbReference type="NCBI Taxonomy" id="1504668"/>
    <lineage>
        <taxon>Eukaryota</taxon>
        <taxon>Fungi</taxon>
        <taxon>Dikarya</taxon>
        <taxon>Ascomycota</taxon>
        <taxon>Pezizomycotina</taxon>
        <taxon>Dothideomycetes</taxon>
        <taxon>Pleosporomycetidae</taxon>
        <taxon>Aulographales</taxon>
        <taxon>Rhizodiscinaceae</taxon>
        <taxon>Rhizodiscina</taxon>
    </lineage>
</organism>
<gene>
    <name evidence="2" type="ORF">NA57DRAFT_78562</name>
</gene>
<feature type="transmembrane region" description="Helical" evidence="1">
    <location>
        <begin position="234"/>
        <end position="259"/>
    </location>
</feature>
<dbReference type="EMBL" id="ML978130">
    <property type="protein sequence ID" value="KAF2095780.1"/>
    <property type="molecule type" value="Genomic_DNA"/>
</dbReference>
<dbReference type="InterPro" id="IPR040632">
    <property type="entry name" value="Sulfotransfer_4"/>
</dbReference>
<reference evidence="2" key="1">
    <citation type="journal article" date="2020" name="Stud. Mycol.">
        <title>101 Dothideomycetes genomes: a test case for predicting lifestyles and emergence of pathogens.</title>
        <authorList>
            <person name="Haridas S."/>
            <person name="Albert R."/>
            <person name="Binder M."/>
            <person name="Bloem J."/>
            <person name="Labutti K."/>
            <person name="Salamov A."/>
            <person name="Andreopoulos B."/>
            <person name="Baker S."/>
            <person name="Barry K."/>
            <person name="Bills G."/>
            <person name="Bluhm B."/>
            <person name="Cannon C."/>
            <person name="Castanera R."/>
            <person name="Culley D."/>
            <person name="Daum C."/>
            <person name="Ezra D."/>
            <person name="Gonzalez J."/>
            <person name="Henrissat B."/>
            <person name="Kuo A."/>
            <person name="Liang C."/>
            <person name="Lipzen A."/>
            <person name="Lutzoni F."/>
            <person name="Magnuson J."/>
            <person name="Mondo S."/>
            <person name="Nolan M."/>
            <person name="Ohm R."/>
            <person name="Pangilinan J."/>
            <person name="Park H.-J."/>
            <person name="Ramirez L."/>
            <person name="Alfaro M."/>
            <person name="Sun H."/>
            <person name="Tritt A."/>
            <person name="Yoshinaga Y."/>
            <person name="Zwiers L.-H."/>
            <person name="Turgeon B."/>
            <person name="Goodwin S."/>
            <person name="Spatafora J."/>
            <person name="Crous P."/>
            <person name="Grigoriev I."/>
        </authorList>
    </citation>
    <scope>NUCLEOTIDE SEQUENCE</scope>
    <source>
        <strain evidence="2">CBS 133067</strain>
    </source>
</reference>
<dbReference type="Pfam" id="PF17784">
    <property type="entry name" value="Sulfotransfer_4"/>
    <property type="match status" value="1"/>
</dbReference>
<dbReference type="AlphaFoldDB" id="A0A9P4I6A5"/>
<keyword evidence="1" id="KW-1133">Transmembrane helix</keyword>